<comment type="caution">
    <text evidence="1">The sequence shown here is derived from an EMBL/GenBank/DDBJ whole genome shotgun (WGS) entry which is preliminary data.</text>
</comment>
<reference evidence="1 2" key="1">
    <citation type="submission" date="2024-03" db="EMBL/GenBank/DDBJ databases">
        <authorList>
            <person name="Martinez-Hernandez J."/>
        </authorList>
    </citation>
    <scope>NUCLEOTIDE SEQUENCE [LARGE SCALE GENOMIC DNA]</scope>
</reference>
<dbReference type="Proteomes" id="UP001497480">
    <property type="component" value="Unassembled WGS sequence"/>
</dbReference>
<accession>A0AAV1WL66</accession>
<dbReference type="PANTHER" id="PTHR33264:SF64">
    <property type="entry name" value="TRANSMEMBRANE PROTEIN"/>
    <property type="match status" value="1"/>
</dbReference>
<proteinExistence type="predicted"/>
<name>A0AAV1WL66_LUPLU</name>
<protein>
    <submittedName>
        <fullName evidence="1">Uncharacterized protein</fullName>
    </submittedName>
</protein>
<sequence>MSNKIVLRQATSSNHRLQPLLQTQPSKHHVGEVVGGTAAECLAVCCCCPCGLVNFLILTVYKLPAGIYRRMLKTRRRKRLIKEGMSPPIKRGHCSCSYCDINGLRIHPMCANDAFDIKTLHSVDPDDKDAMALEKEMWEKFYSTGFWRSSSRRESSSQTTPNNMALVHNPHLLITPSTTCA</sequence>
<organism evidence="1 2">
    <name type="scientific">Lupinus luteus</name>
    <name type="common">European yellow lupine</name>
    <dbReference type="NCBI Taxonomy" id="3873"/>
    <lineage>
        <taxon>Eukaryota</taxon>
        <taxon>Viridiplantae</taxon>
        <taxon>Streptophyta</taxon>
        <taxon>Embryophyta</taxon>
        <taxon>Tracheophyta</taxon>
        <taxon>Spermatophyta</taxon>
        <taxon>Magnoliopsida</taxon>
        <taxon>eudicotyledons</taxon>
        <taxon>Gunneridae</taxon>
        <taxon>Pentapetalae</taxon>
        <taxon>rosids</taxon>
        <taxon>fabids</taxon>
        <taxon>Fabales</taxon>
        <taxon>Fabaceae</taxon>
        <taxon>Papilionoideae</taxon>
        <taxon>50 kb inversion clade</taxon>
        <taxon>genistoids sensu lato</taxon>
        <taxon>core genistoids</taxon>
        <taxon>Genisteae</taxon>
        <taxon>Lupinus</taxon>
    </lineage>
</organism>
<evidence type="ECO:0000313" key="2">
    <source>
        <dbReference type="Proteomes" id="UP001497480"/>
    </source>
</evidence>
<keyword evidence="2" id="KW-1185">Reference proteome</keyword>
<evidence type="ECO:0000313" key="1">
    <source>
        <dbReference type="EMBL" id="CAL0310023.1"/>
    </source>
</evidence>
<gene>
    <name evidence="1" type="ORF">LLUT_LOCUS11083</name>
</gene>
<dbReference type="EMBL" id="CAXHTB010000007">
    <property type="protein sequence ID" value="CAL0310023.1"/>
    <property type="molecule type" value="Genomic_DNA"/>
</dbReference>
<dbReference type="AlphaFoldDB" id="A0AAV1WL66"/>
<dbReference type="PANTHER" id="PTHR33264">
    <property type="entry name" value="EXPRESSED PROTEIN"/>
    <property type="match status" value="1"/>
</dbReference>